<keyword evidence="5" id="KW-0256">Endoplasmic reticulum</keyword>
<evidence type="ECO:0000256" key="6">
    <source>
        <dbReference type="ARBA" id="ARBA00022892"/>
    </source>
</evidence>
<accession>A0A9W9N4N2</accession>
<comment type="similarity">
    <text evidence="3">Belongs to the TRAPP small subunits family. BET3 subfamily.</text>
</comment>
<protein>
    <submittedName>
        <fullName evidence="8">Transport protein particle (TRAPP) component</fullName>
    </submittedName>
</protein>
<keyword evidence="9" id="KW-1185">Reference proteome</keyword>
<keyword evidence="6" id="KW-0931">ER-Golgi transport</keyword>
<evidence type="ECO:0000256" key="1">
    <source>
        <dbReference type="ARBA" id="ARBA00004222"/>
    </source>
</evidence>
<reference evidence="8" key="2">
    <citation type="journal article" date="2023" name="IMA Fungus">
        <title>Comparative genomic study of the Penicillium genus elucidates a diverse pangenome and 15 lateral gene transfer events.</title>
        <authorList>
            <person name="Petersen C."/>
            <person name="Sorensen T."/>
            <person name="Nielsen M.R."/>
            <person name="Sondergaard T.E."/>
            <person name="Sorensen J.L."/>
            <person name="Fitzpatrick D.A."/>
            <person name="Frisvad J.C."/>
            <person name="Nielsen K.L."/>
        </authorList>
    </citation>
    <scope>NUCLEOTIDE SEQUENCE</scope>
    <source>
        <strain evidence="8">IBT 20477</strain>
    </source>
</reference>
<comment type="subcellular location">
    <subcellularLocation>
        <location evidence="2">Endoplasmic reticulum</location>
    </subcellularLocation>
    <subcellularLocation>
        <location evidence="1">Golgi apparatus</location>
        <location evidence="1">cis-Golgi network</location>
    </subcellularLocation>
</comment>
<evidence type="ECO:0000256" key="2">
    <source>
        <dbReference type="ARBA" id="ARBA00004240"/>
    </source>
</evidence>
<dbReference type="Proteomes" id="UP001150942">
    <property type="component" value="Unassembled WGS sequence"/>
</dbReference>
<dbReference type="GO" id="GO:0030008">
    <property type="term" value="C:TRAPP complex"/>
    <property type="evidence" value="ECO:0007669"/>
    <property type="project" value="InterPro"/>
</dbReference>
<organism evidence="8 9">
    <name type="scientific">Penicillium cf. viridicatum</name>
    <dbReference type="NCBI Taxonomy" id="2972119"/>
    <lineage>
        <taxon>Eukaryota</taxon>
        <taxon>Fungi</taxon>
        <taxon>Dikarya</taxon>
        <taxon>Ascomycota</taxon>
        <taxon>Pezizomycotina</taxon>
        <taxon>Eurotiomycetes</taxon>
        <taxon>Eurotiomycetidae</taxon>
        <taxon>Eurotiales</taxon>
        <taxon>Aspergillaceae</taxon>
        <taxon>Penicillium</taxon>
    </lineage>
</organism>
<name>A0A9W9N4N2_9EURO</name>
<dbReference type="GO" id="GO:0005783">
    <property type="term" value="C:endoplasmic reticulum"/>
    <property type="evidence" value="ECO:0007669"/>
    <property type="project" value="UniProtKB-SubCell"/>
</dbReference>
<evidence type="ECO:0000256" key="5">
    <source>
        <dbReference type="ARBA" id="ARBA00022824"/>
    </source>
</evidence>
<proteinExistence type="inferred from homology"/>
<dbReference type="GO" id="GO:0048193">
    <property type="term" value="P:Golgi vesicle transport"/>
    <property type="evidence" value="ECO:0007669"/>
    <property type="project" value="InterPro"/>
</dbReference>
<dbReference type="FunFam" id="3.30.1380.20:FF:000001">
    <property type="entry name" value="Trafficking protein particle complex subunit BET3"/>
    <property type="match status" value="1"/>
</dbReference>
<dbReference type="Gene3D" id="3.30.1380.20">
    <property type="entry name" value="Trafficking protein particle complex subunit 3"/>
    <property type="match status" value="1"/>
</dbReference>
<dbReference type="Pfam" id="PF04051">
    <property type="entry name" value="TRAPP"/>
    <property type="match status" value="1"/>
</dbReference>
<evidence type="ECO:0000256" key="4">
    <source>
        <dbReference type="ARBA" id="ARBA00022448"/>
    </source>
</evidence>
<evidence type="ECO:0000256" key="7">
    <source>
        <dbReference type="ARBA" id="ARBA00023034"/>
    </source>
</evidence>
<sequence>MVSLVGRRATVYNQQLQQSRTPHNHPDQQLTVTFTCVCLDFTYFPSFYQQPELPEPNPKDVVHENLKNRRRNMEVSKPQCPNTGTPEAMTNCLRCISVLELELIGFLHMRRTRVDKVNAELVTLTYGTIVAQLCQDYDSNYQDVNKQLDKMGYNIGMRLIEDFLAKSGVGRCANFRETADMIAKVGFKIFLNVTPTVTNWTSDSTQFSLIFEDNPLADFVELPDDGRAQDELWFSNILCGVLRGSLEMVQMQIEAHFVSDVLRGDDTTEMRVSLVRYIEDEMPPEEE</sequence>
<dbReference type="SUPFAM" id="SSF111126">
    <property type="entry name" value="Ligand-binding domain in the NO signalling and Golgi transport"/>
    <property type="match status" value="1"/>
</dbReference>
<dbReference type="AlphaFoldDB" id="A0A9W9N4N2"/>
<dbReference type="InterPro" id="IPR016721">
    <property type="entry name" value="Bet3"/>
</dbReference>
<reference evidence="8" key="1">
    <citation type="submission" date="2022-11" db="EMBL/GenBank/DDBJ databases">
        <authorList>
            <person name="Petersen C."/>
        </authorList>
    </citation>
    <scope>NUCLEOTIDE SEQUENCE</scope>
    <source>
        <strain evidence="8">IBT 20477</strain>
    </source>
</reference>
<dbReference type="GO" id="GO:0005794">
    <property type="term" value="C:Golgi apparatus"/>
    <property type="evidence" value="ECO:0007669"/>
    <property type="project" value="UniProtKB-SubCell"/>
</dbReference>
<dbReference type="EMBL" id="JAPQKQ010000001">
    <property type="protein sequence ID" value="KAJ5213097.1"/>
    <property type="molecule type" value="Genomic_DNA"/>
</dbReference>
<dbReference type="OrthoDB" id="10262857at2759"/>
<dbReference type="GO" id="GO:0016236">
    <property type="term" value="P:macroautophagy"/>
    <property type="evidence" value="ECO:0007669"/>
    <property type="project" value="UniProtKB-ARBA"/>
</dbReference>
<evidence type="ECO:0000313" key="8">
    <source>
        <dbReference type="EMBL" id="KAJ5213097.1"/>
    </source>
</evidence>
<dbReference type="InterPro" id="IPR007194">
    <property type="entry name" value="TRAPP_component"/>
</dbReference>
<dbReference type="PANTHER" id="PTHR13048">
    <property type="entry name" value="TRAFFICKING PROTEIN PARTICLE COMPLEX SUBUNIT 3"/>
    <property type="match status" value="1"/>
</dbReference>
<keyword evidence="7" id="KW-0333">Golgi apparatus</keyword>
<evidence type="ECO:0000256" key="3">
    <source>
        <dbReference type="ARBA" id="ARBA00006218"/>
    </source>
</evidence>
<comment type="caution">
    <text evidence="8">The sequence shown here is derived from an EMBL/GenBank/DDBJ whole genome shotgun (WGS) entry which is preliminary data.</text>
</comment>
<gene>
    <name evidence="8" type="ORF">N7449_000266</name>
</gene>
<dbReference type="InterPro" id="IPR024096">
    <property type="entry name" value="NO_sig/Golgi_transp_ligand-bd"/>
</dbReference>
<dbReference type="CDD" id="cd14942">
    <property type="entry name" value="TRAPPC3_bet3"/>
    <property type="match status" value="1"/>
</dbReference>
<keyword evidence="4" id="KW-0813">Transport</keyword>
<evidence type="ECO:0000313" key="9">
    <source>
        <dbReference type="Proteomes" id="UP001150942"/>
    </source>
</evidence>